<keyword evidence="4" id="KW-0472">Membrane</keyword>
<evidence type="ECO:0000256" key="3">
    <source>
        <dbReference type="PROSITE-ProRule" id="PRU00124"/>
    </source>
</evidence>
<evidence type="ECO:0000256" key="1">
    <source>
        <dbReference type="ARBA" id="ARBA00022737"/>
    </source>
</evidence>
<gene>
    <name evidence="6" type="ORF">LOTGIDRAFT_230036</name>
</gene>
<evidence type="ECO:0000256" key="2">
    <source>
        <dbReference type="ARBA" id="ARBA00023157"/>
    </source>
</evidence>
<keyword evidence="4" id="KW-1133">Transmembrane helix</keyword>
<keyword evidence="1" id="KW-0677">Repeat</keyword>
<feature type="transmembrane region" description="Helical" evidence="4">
    <location>
        <begin position="475"/>
        <end position="497"/>
    </location>
</feature>
<comment type="caution">
    <text evidence="3">Lacks conserved residue(s) required for the propagation of feature annotation.</text>
</comment>
<keyword evidence="4" id="KW-0812">Transmembrane</keyword>
<reference evidence="6 7" key="1">
    <citation type="journal article" date="2013" name="Nature">
        <title>Insights into bilaterian evolution from three spiralian genomes.</title>
        <authorList>
            <person name="Simakov O."/>
            <person name="Marletaz F."/>
            <person name="Cho S.J."/>
            <person name="Edsinger-Gonzales E."/>
            <person name="Havlak P."/>
            <person name="Hellsten U."/>
            <person name="Kuo D.H."/>
            <person name="Larsson T."/>
            <person name="Lv J."/>
            <person name="Arendt D."/>
            <person name="Savage R."/>
            <person name="Osoegawa K."/>
            <person name="de Jong P."/>
            <person name="Grimwood J."/>
            <person name="Chapman J.A."/>
            <person name="Shapiro H."/>
            <person name="Aerts A."/>
            <person name="Otillar R.P."/>
            <person name="Terry A.Y."/>
            <person name="Boore J.L."/>
            <person name="Grigoriev I.V."/>
            <person name="Lindberg D.R."/>
            <person name="Seaver E.C."/>
            <person name="Weisblat D.A."/>
            <person name="Putnam N.H."/>
            <person name="Rokhsar D.S."/>
        </authorList>
    </citation>
    <scope>NUCLEOTIDE SEQUENCE [LARGE SCALE GENOMIC DNA]</scope>
</reference>
<dbReference type="RefSeq" id="XP_009044494.1">
    <property type="nucleotide sequence ID" value="XM_009046246.1"/>
</dbReference>
<dbReference type="Gene3D" id="4.10.400.10">
    <property type="entry name" value="Low-density Lipoprotein Receptor"/>
    <property type="match status" value="1"/>
</dbReference>
<dbReference type="SUPFAM" id="SSF57424">
    <property type="entry name" value="LDL receptor-like module"/>
    <property type="match status" value="1"/>
</dbReference>
<dbReference type="PROSITE" id="PS01180">
    <property type="entry name" value="CUB"/>
    <property type="match status" value="2"/>
</dbReference>
<dbReference type="InterPro" id="IPR036055">
    <property type="entry name" value="LDL_receptor-like_sf"/>
</dbReference>
<feature type="domain" description="CUB" evidence="5">
    <location>
        <begin position="191"/>
        <end position="306"/>
    </location>
</feature>
<dbReference type="PROSITE" id="PS50068">
    <property type="entry name" value="LDLRA_2"/>
    <property type="match status" value="1"/>
</dbReference>
<evidence type="ECO:0000256" key="4">
    <source>
        <dbReference type="SAM" id="Phobius"/>
    </source>
</evidence>
<dbReference type="PANTHER" id="PTHR24251">
    <property type="entry name" value="OVOCHYMASE-RELATED"/>
    <property type="match status" value="1"/>
</dbReference>
<evidence type="ECO:0000259" key="5">
    <source>
        <dbReference type="PROSITE" id="PS01180"/>
    </source>
</evidence>
<accession>V4CR75</accession>
<dbReference type="HOGENOM" id="CLU_524082_0_0_1"/>
<evidence type="ECO:0000313" key="7">
    <source>
        <dbReference type="Proteomes" id="UP000030746"/>
    </source>
</evidence>
<dbReference type="Pfam" id="PF00057">
    <property type="entry name" value="Ldl_recept_a"/>
    <property type="match status" value="1"/>
</dbReference>
<dbReference type="SMART" id="SM00192">
    <property type="entry name" value="LDLa"/>
    <property type="match status" value="1"/>
</dbReference>
<name>V4CR75_LOTGI</name>
<dbReference type="AlphaFoldDB" id="V4CR75"/>
<dbReference type="InterPro" id="IPR035914">
    <property type="entry name" value="Sperma_CUB_dom_sf"/>
</dbReference>
<evidence type="ECO:0000313" key="6">
    <source>
        <dbReference type="EMBL" id="ESP04985.1"/>
    </source>
</evidence>
<proteinExistence type="predicted"/>
<dbReference type="InterPro" id="IPR000859">
    <property type="entry name" value="CUB_dom"/>
</dbReference>
<dbReference type="KEGG" id="lgi:LOTGIDRAFT_230036"/>
<dbReference type="SUPFAM" id="SSF49854">
    <property type="entry name" value="Spermadhesin, CUB domain"/>
    <property type="match status" value="3"/>
</dbReference>
<organism evidence="6 7">
    <name type="scientific">Lottia gigantea</name>
    <name type="common">Giant owl limpet</name>
    <dbReference type="NCBI Taxonomy" id="225164"/>
    <lineage>
        <taxon>Eukaryota</taxon>
        <taxon>Metazoa</taxon>
        <taxon>Spiralia</taxon>
        <taxon>Lophotrochozoa</taxon>
        <taxon>Mollusca</taxon>
        <taxon>Gastropoda</taxon>
        <taxon>Patellogastropoda</taxon>
        <taxon>Lottioidea</taxon>
        <taxon>Lottiidae</taxon>
        <taxon>Lottia</taxon>
    </lineage>
</organism>
<dbReference type="CDD" id="cd00041">
    <property type="entry name" value="CUB"/>
    <property type="match status" value="1"/>
</dbReference>
<dbReference type="GeneID" id="20248184"/>
<feature type="disulfide bond" evidence="3">
    <location>
        <begin position="438"/>
        <end position="453"/>
    </location>
</feature>
<feature type="domain" description="CUB" evidence="5">
    <location>
        <begin position="308"/>
        <end position="420"/>
    </location>
</feature>
<dbReference type="CDD" id="cd00112">
    <property type="entry name" value="LDLa"/>
    <property type="match status" value="1"/>
</dbReference>
<dbReference type="CTD" id="20248184"/>
<dbReference type="Pfam" id="PF00431">
    <property type="entry name" value="CUB"/>
    <property type="match status" value="2"/>
</dbReference>
<dbReference type="Gene3D" id="2.60.120.290">
    <property type="entry name" value="Spermadhesin, CUB domain"/>
    <property type="match status" value="2"/>
</dbReference>
<dbReference type="SMART" id="SM00042">
    <property type="entry name" value="CUB"/>
    <property type="match status" value="2"/>
</dbReference>
<dbReference type="OrthoDB" id="6514358at2759"/>
<dbReference type="EMBL" id="KB199651">
    <property type="protein sequence ID" value="ESP04985.1"/>
    <property type="molecule type" value="Genomic_DNA"/>
</dbReference>
<protein>
    <recommendedName>
        <fullName evidence="5">CUB domain-containing protein</fullName>
    </recommendedName>
</protein>
<keyword evidence="7" id="KW-1185">Reference proteome</keyword>
<dbReference type="OMA" id="TCGSESQ"/>
<sequence>MPISNLQVEVNLTQTDISGFIEFYDGFLPDSQLITTFSSKSSFYPVTSPGSNLLIVARNFTTESVPGSFISVIDSCNVVTSENKGSYSLSSLAVNQTQCQWTISPHNKDGVISLEFKTISLRAKDSLTISGISNITNVLAKFTGPTDVSFIPNVDISASKIIQLVFETTNNCSVNCTEPSVVADYTQNDACIGQLQHPSGVLTSPKWPNVYPVNAQCLWADTETVNDTRMLYMSFEKFNLPNNHSLELMSGFQEAWNINKKFTGNTLPNDIIVKGDNYQLIFNSQQTSTHLTAEVGQGFQANYRFLDCGGFIANESSVIQSPKSTNMSDVCVWIIQLPADPKIKNISVINFELVVKNSSSKNNLSNSVTIHDGGSIRAPVLLTNNSQNSTQIMSRTDTLLIMYNMSGSSNTSFTFNYTRYVCKYLCKNGVCLQPSWRCNQIDECGDNTDEQNCVYPFPPTTTPSPSKGGGNSGVASYWVVLCLLFGIIMGVLFAIFVPRIYKRMRFQNYSTLRESNNPIV</sequence>
<dbReference type="Proteomes" id="UP000030746">
    <property type="component" value="Unassembled WGS sequence"/>
</dbReference>
<dbReference type="InterPro" id="IPR002172">
    <property type="entry name" value="LDrepeatLR_classA_rpt"/>
</dbReference>
<feature type="disulfide bond" evidence="3">
    <location>
        <begin position="426"/>
        <end position="444"/>
    </location>
</feature>
<keyword evidence="2 3" id="KW-1015">Disulfide bond</keyword>